<organism evidence="2 3">
    <name type="scientific">Chroococcidiopsis cubana SAG 39.79</name>
    <dbReference type="NCBI Taxonomy" id="388085"/>
    <lineage>
        <taxon>Bacteria</taxon>
        <taxon>Bacillati</taxon>
        <taxon>Cyanobacteriota</taxon>
        <taxon>Cyanophyceae</taxon>
        <taxon>Chroococcidiopsidales</taxon>
        <taxon>Chroococcidiopsidaceae</taxon>
        <taxon>Chroococcidiopsis</taxon>
    </lineage>
</organism>
<feature type="signal peptide" evidence="1">
    <location>
        <begin position="1"/>
        <end position="24"/>
    </location>
</feature>
<accession>A0AB37URX2</accession>
<evidence type="ECO:0000313" key="3">
    <source>
        <dbReference type="Proteomes" id="UP000282574"/>
    </source>
</evidence>
<feature type="chain" id="PRO_5044290168" description="DUF2808 domain-containing protein" evidence="1">
    <location>
        <begin position="25"/>
        <end position="158"/>
    </location>
</feature>
<proteinExistence type="predicted"/>
<sequence length="158" mass="17409">MKKTLVYVTVFALATVALTTTSYASTKTNSDNISNIENDVQSPANRWQLVKHAFKLNVPKNINGLSQLIIDTPSTVAVSSDIDVLAQNGQKIDINVSVNDKKIIIDFSEKNISNTKLIIELNKVRQLSQGPDSVYSLWAKVVGSNTEIPVGVVRFRTY</sequence>
<gene>
    <name evidence="2" type="ORF">DSM107010_06980</name>
</gene>
<protein>
    <recommendedName>
        <fullName evidence="4">DUF2808 domain-containing protein</fullName>
    </recommendedName>
</protein>
<dbReference type="RefSeq" id="WP_106167904.1">
    <property type="nucleotide sequence ID" value="NZ_JAVKZF010000002.1"/>
</dbReference>
<reference evidence="2 3" key="1">
    <citation type="journal article" date="2019" name="Genome Biol. Evol.">
        <title>Day and night: Metabolic profiles and evolutionary relationships of six axenic non-marine cyanobacteria.</title>
        <authorList>
            <person name="Will S.E."/>
            <person name="Henke P."/>
            <person name="Boedeker C."/>
            <person name="Huang S."/>
            <person name="Brinkmann H."/>
            <person name="Rohde M."/>
            <person name="Jarek M."/>
            <person name="Friedl T."/>
            <person name="Seufert S."/>
            <person name="Schumacher M."/>
            <person name="Overmann J."/>
            <person name="Neumann-Schaal M."/>
            <person name="Petersen J."/>
        </authorList>
    </citation>
    <scope>NUCLEOTIDE SEQUENCE [LARGE SCALE GENOMIC DNA]</scope>
    <source>
        <strain evidence="2 3">SAG 39.79</strain>
    </source>
</reference>
<evidence type="ECO:0008006" key="4">
    <source>
        <dbReference type="Google" id="ProtNLM"/>
    </source>
</evidence>
<keyword evidence="3" id="KW-1185">Reference proteome</keyword>
<evidence type="ECO:0000313" key="2">
    <source>
        <dbReference type="EMBL" id="RUT14215.1"/>
    </source>
</evidence>
<keyword evidence="1" id="KW-0732">Signal</keyword>
<dbReference type="EMBL" id="RSCK01000003">
    <property type="protein sequence ID" value="RUT14215.1"/>
    <property type="molecule type" value="Genomic_DNA"/>
</dbReference>
<dbReference type="Proteomes" id="UP000282574">
    <property type="component" value="Unassembled WGS sequence"/>
</dbReference>
<evidence type="ECO:0000256" key="1">
    <source>
        <dbReference type="SAM" id="SignalP"/>
    </source>
</evidence>
<comment type="caution">
    <text evidence="2">The sequence shown here is derived from an EMBL/GenBank/DDBJ whole genome shotgun (WGS) entry which is preliminary data.</text>
</comment>
<name>A0AB37URX2_9CYAN</name>
<dbReference type="AlphaFoldDB" id="A0AB37URX2"/>